<evidence type="ECO:0000313" key="3">
    <source>
        <dbReference type="EMBL" id="UUX93189.1"/>
    </source>
</evidence>
<sequence>MSVNIENERTQKLDRIKRFPPEESIHELHSLRKDYDWAIPGYRNSLNILSDTAYQDRKHFILELIQNADDADYSERNPAIRFVIDNSGIKINYNEDGFSVDDVIAITDTGESTKIKKDRSSHTFIGEKGIGFKSVFALASSVEIRSHPWYFRLNKDECVIPYPVENKKTEQTEGTELKITFVDPDKVNPVADEILKIATGQMESMLFLNQLSSMTVEDRRKEPPVFKELNIQPENRNGEYLEITSAGNQHKRKYYLYRKDQDFPGDLVKQRWEKFDFGGSSLKRRVSVAFPVVDSAETLPEGRLYCYLPTLVTLPSPMFLQVDGATTADREKLHDPENNEWNRYMLSALPGIIADAVISLKKVPAAADRLPDYIPSDSGDQQLSPQFDKVIELLKNKKWVKTMSSGKDEWVLPEDAVIPSEFLRTLIKTEPLFRSRAEKYLGKRFVNTEWIVKKEWKSKLKSYGVPELDDMKFIEIIHEGVIPKEWMKSSENLISLYSEIRTVLSKNKPNDYHHGIKYENLCDSLLRSPIFPLPERGFFPLKSPEKENKIFWIKSRSSRKTGLEDGVDYTIVSTEYTYEPRIRTDRKYTINDEAELKLKIERNRKLRELLKELNVQELDDENILKELQIPYLIENTFSKDNGKTKYSILYAVFEKYRNRINKDGSETDKFNENLSRLGEAEFISEKGNIFKIKDLLLPEILKLSSEDHIYDNFFDNLKIPGNYFPASKKPRRKSDRRADSEKIKKLKENFREFLILTGIRHLPTIYTIKEEYENVNDFREKQPKIFDVWDRKINSNYTYYNPVTTYRLELDSYTKKIINNWSDEICYVSKHIYNQWCSEKEGIKNPFSWRKIKFGDFCTEYFRRTDQNKIFRDPHWCGLERSLIPVQDVNDETVPSGNCIKVKESDLKKLKKVGNYFHICAESDCVNPDENGKYHHEYLESLEVKYPDVNLINRKLNDSKADSELYEDILKTVTEFHSVGTNIRDLKIKDKVTGNIRPVTDFCMGKESPDNRPLIEVQYGKTGTEIGEIVGLQDAAGAGIYSGFFESILKKRVISGINQEILLDILRSYPSWSRSDKRMIDNEFSDFLSSSGRSEATIVFGDKEAYDSLYNAKIWVFNAEVSDDELFGIKETAENIGFIFSEEIGELIADGKKAISEEEINSLNRILLEYEKNLSNQKSKSKLKSRLSSIGISDFNVTDFFRANKIFRKLDSEEEGRPISLPYFDTRKNIFYISSDADICDIFAFVLESADYGNSEDLIERVRKIHDNILKGDQSTETDESVDDIDTETEITQPEDNTPENSVDEIRKLSKENLVRNKGNSSAVEEKSGWKVSPDPIEDLKIREILKKRLKKSLEEGPEVYDRRLRKQRKRTSGKSGSTAFKDPDSVDPKSYFEEEYGGRCQVCGIQLRLKNGNHYSVTYHIVENQKGKTWYKDRPFNTICMCPNCHALAKNGGCDLLSGIFEDAEKYDNNDLIPDEVPEFNGDYYLTEVEINGEKKTLKISPNHMREFAAFYCMERNNGTDDDKQNKSNSE</sequence>
<dbReference type="PANTHER" id="PTHR32387">
    <property type="entry name" value="WU:FJ29H11"/>
    <property type="match status" value="1"/>
</dbReference>
<feature type="compositionally biased region" description="Acidic residues" evidence="2">
    <location>
        <begin position="1276"/>
        <end position="1289"/>
    </location>
</feature>
<name>A0A9E7PQN2_9EURY</name>
<feature type="region of interest" description="Disordered" evidence="2">
    <location>
        <begin position="1273"/>
        <end position="1304"/>
    </location>
</feature>
<keyword evidence="4" id="KW-1185">Reference proteome</keyword>
<feature type="compositionally biased region" description="Basic residues" evidence="2">
    <location>
        <begin position="1364"/>
        <end position="1373"/>
    </location>
</feature>
<dbReference type="InterPro" id="IPR036890">
    <property type="entry name" value="HATPase_C_sf"/>
</dbReference>
<keyword evidence="1" id="KW-0175">Coiled coil</keyword>
<organism evidence="3 4">
    <name type="scientific">Methanoplanus endosymbiosus</name>
    <dbReference type="NCBI Taxonomy" id="33865"/>
    <lineage>
        <taxon>Archaea</taxon>
        <taxon>Methanobacteriati</taxon>
        <taxon>Methanobacteriota</taxon>
        <taxon>Stenosarchaea group</taxon>
        <taxon>Methanomicrobia</taxon>
        <taxon>Methanomicrobiales</taxon>
        <taxon>Methanomicrobiaceae</taxon>
        <taxon>Methanoplanus</taxon>
    </lineage>
</organism>
<dbReference type="KEGG" id="mend:L6E24_03440"/>
<dbReference type="InterPro" id="IPR052957">
    <property type="entry name" value="Auxin_embryo_med"/>
</dbReference>
<accession>A0A9E7PQN2</accession>
<dbReference type="GeneID" id="74306717"/>
<protein>
    <submittedName>
        <fullName evidence="3">Uncharacterized protein</fullName>
    </submittedName>
</protein>
<feature type="coiled-coil region" evidence="1">
    <location>
        <begin position="1153"/>
        <end position="1180"/>
    </location>
</feature>
<dbReference type="NCBIfam" id="NF047352">
    <property type="entry name" value="P_loop_sacsin"/>
    <property type="match status" value="1"/>
</dbReference>
<gene>
    <name evidence="3" type="ORF">L6E24_03440</name>
</gene>
<feature type="compositionally biased region" description="Polar residues" evidence="2">
    <location>
        <begin position="1290"/>
        <end position="1301"/>
    </location>
</feature>
<reference evidence="3" key="1">
    <citation type="submission" date="2022-04" db="EMBL/GenBank/DDBJ databases">
        <title>Complete genome of Methanoplanus endosymbiosus DSM 3599.</title>
        <authorList>
            <person name="Chen S.-C."/>
            <person name="You Y.-T."/>
            <person name="Zhou Y.-Z."/>
            <person name="Lai M.-C."/>
        </authorList>
    </citation>
    <scope>NUCLEOTIDE SEQUENCE</scope>
    <source>
        <strain evidence="3">DSM 3599</strain>
    </source>
</reference>
<dbReference type="Gene3D" id="3.30.565.10">
    <property type="entry name" value="Histidine kinase-like ATPase, C-terminal domain"/>
    <property type="match status" value="1"/>
</dbReference>
<dbReference type="PANTHER" id="PTHR32387:SF0">
    <property type="entry name" value="PROTEIN NO VEIN"/>
    <property type="match status" value="1"/>
</dbReference>
<dbReference type="RefSeq" id="WP_257743329.1">
    <property type="nucleotide sequence ID" value="NZ_CP096115.1"/>
</dbReference>
<evidence type="ECO:0000313" key="4">
    <source>
        <dbReference type="Proteomes" id="UP001060368"/>
    </source>
</evidence>
<dbReference type="SUPFAM" id="SSF55874">
    <property type="entry name" value="ATPase domain of HSP90 chaperone/DNA topoisomerase II/histidine kinase"/>
    <property type="match status" value="1"/>
</dbReference>
<dbReference type="Proteomes" id="UP001060368">
    <property type="component" value="Chromosome"/>
</dbReference>
<evidence type="ECO:0000256" key="2">
    <source>
        <dbReference type="SAM" id="MobiDB-lite"/>
    </source>
</evidence>
<feature type="region of interest" description="Disordered" evidence="2">
    <location>
        <begin position="1361"/>
        <end position="1388"/>
    </location>
</feature>
<evidence type="ECO:0000256" key="1">
    <source>
        <dbReference type="SAM" id="Coils"/>
    </source>
</evidence>
<dbReference type="EMBL" id="CP096115">
    <property type="protein sequence ID" value="UUX93189.1"/>
    <property type="molecule type" value="Genomic_DNA"/>
</dbReference>
<proteinExistence type="predicted"/>